<feature type="non-terminal residue" evidence="1">
    <location>
        <position position="36"/>
    </location>
</feature>
<reference evidence="1" key="1">
    <citation type="submission" date="2016-05" db="EMBL/GenBank/DDBJ databases">
        <authorList>
            <person name="Lavstsen T."/>
            <person name="Jespersen J.S."/>
        </authorList>
    </citation>
    <scope>NUCLEOTIDE SEQUENCE</scope>
    <source>
        <tissue evidence="1">Brain</tissue>
    </source>
</reference>
<sequence>RMVTQPCRWLRQRLIRTSSTFSRPTSLSPRLLRSSS</sequence>
<reference evidence="1" key="2">
    <citation type="submission" date="2016-06" db="EMBL/GenBank/DDBJ databases">
        <title>The genome of a short-lived fish provides insights into sex chromosome evolution and the genetic control of aging.</title>
        <authorList>
            <person name="Reichwald K."/>
            <person name="Felder M."/>
            <person name="Petzold A."/>
            <person name="Koch P."/>
            <person name="Groth M."/>
            <person name="Platzer M."/>
        </authorList>
    </citation>
    <scope>NUCLEOTIDE SEQUENCE</scope>
    <source>
        <tissue evidence="1">Brain</tissue>
    </source>
</reference>
<accession>A0A1A8QMF0</accession>
<dbReference type="EMBL" id="HAEG01013333">
    <property type="protein sequence ID" value="SBR94677.1"/>
    <property type="molecule type" value="Transcribed_RNA"/>
</dbReference>
<feature type="non-terminal residue" evidence="1">
    <location>
        <position position="1"/>
    </location>
</feature>
<protein>
    <submittedName>
        <fullName evidence="1">KN motif and ankyrin repeat domains 4</fullName>
    </submittedName>
</protein>
<name>A0A1A8QMF0_9TELE</name>
<evidence type="ECO:0000313" key="1">
    <source>
        <dbReference type="EMBL" id="SBR94677.1"/>
    </source>
</evidence>
<gene>
    <name evidence="1" type="primary">CU570976.1</name>
</gene>
<organism evidence="1">
    <name type="scientific">Nothobranchius pienaari</name>
    <dbReference type="NCBI Taxonomy" id="704102"/>
    <lineage>
        <taxon>Eukaryota</taxon>
        <taxon>Metazoa</taxon>
        <taxon>Chordata</taxon>
        <taxon>Craniata</taxon>
        <taxon>Vertebrata</taxon>
        <taxon>Euteleostomi</taxon>
        <taxon>Actinopterygii</taxon>
        <taxon>Neopterygii</taxon>
        <taxon>Teleostei</taxon>
        <taxon>Neoteleostei</taxon>
        <taxon>Acanthomorphata</taxon>
        <taxon>Ovalentaria</taxon>
        <taxon>Atherinomorphae</taxon>
        <taxon>Cyprinodontiformes</taxon>
        <taxon>Nothobranchiidae</taxon>
        <taxon>Nothobranchius</taxon>
    </lineage>
</organism>
<proteinExistence type="predicted"/>
<dbReference type="AlphaFoldDB" id="A0A1A8QMF0"/>